<organism evidence="1 2">
    <name type="scientific">Caerostris extrusa</name>
    <name type="common">Bark spider</name>
    <name type="synonym">Caerostris bankana</name>
    <dbReference type="NCBI Taxonomy" id="172846"/>
    <lineage>
        <taxon>Eukaryota</taxon>
        <taxon>Metazoa</taxon>
        <taxon>Ecdysozoa</taxon>
        <taxon>Arthropoda</taxon>
        <taxon>Chelicerata</taxon>
        <taxon>Arachnida</taxon>
        <taxon>Araneae</taxon>
        <taxon>Araneomorphae</taxon>
        <taxon>Entelegynae</taxon>
        <taxon>Araneoidea</taxon>
        <taxon>Araneidae</taxon>
        <taxon>Caerostris</taxon>
    </lineage>
</organism>
<reference evidence="1 2" key="1">
    <citation type="submission" date="2021-06" db="EMBL/GenBank/DDBJ databases">
        <title>Caerostris extrusa draft genome.</title>
        <authorList>
            <person name="Kono N."/>
            <person name="Arakawa K."/>
        </authorList>
    </citation>
    <scope>NUCLEOTIDE SEQUENCE [LARGE SCALE GENOMIC DNA]</scope>
</reference>
<accession>A0AAV4Y1Y9</accession>
<evidence type="ECO:0000313" key="1">
    <source>
        <dbReference type="EMBL" id="GIZ00874.1"/>
    </source>
</evidence>
<name>A0AAV4Y1Y9_CAEEX</name>
<sequence length="83" mass="8835">MKPSLTKNNTSSSAQALIKSAAEGPEWVSPFARPDISGERGCALCRRDPGLQIQVCRAAPCPEIGLSWANLIHGAECFCVSSF</sequence>
<dbReference type="Proteomes" id="UP001054945">
    <property type="component" value="Unassembled WGS sequence"/>
</dbReference>
<dbReference type="AlphaFoldDB" id="A0AAV4Y1Y9"/>
<gene>
    <name evidence="1" type="ORF">CEXT_370561</name>
</gene>
<protein>
    <submittedName>
        <fullName evidence="1">Uncharacterized protein</fullName>
    </submittedName>
</protein>
<dbReference type="EMBL" id="BPLR01018593">
    <property type="protein sequence ID" value="GIZ00874.1"/>
    <property type="molecule type" value="Genomic_DNA"/>
</dbReference>
<keyword evidence="2" id="KW-1185">Reference proteome</keyword>
<evidence type="ECO:0000313" key="2">
    <source>
        <dbReference type="Proteomes" id="UP001054945"/>
    </source>
</evidence>
<comment type="caution">
    <text evidence="1">The sequence shown here is derived from an EMBL/GenBank/DDBJ whole genome shotgun (WGS) entry which is preliminary data.</text>
</comment>
<proteinExistence type="predicted"/>